<gene>
    <name evidence="1" type="primary">g9099</name>
    <name evidence="1" type="ORF">NpPPO83_00009099</name>
</gene>
<protein>
    <submittedName>
        <fullName evidence="1">Uncharacterized protein</fullName>
    </submittedName>
</protein>
<dbReference type="EMBL" id="BSXG01000027">
    <property type="protein sequence ID" value="GME26386.1"/>
    <property type="molecule type" value="Genomic_DNA"/>
</dbReference>
<evidence type="ECO:0000313" key="1">
    <source>
        <dbReference type="EMBL" id="GME26386.1"/>
    </source>
</evidence>
<evidence type="ECO:0000313" key="2">
    <source>
        <dbReference type="Proteomes" id="UP001165186"/>
    </source>
</evidence>
<comment type="caution">
    <text evidence="1">The sequence shown here is derived from an EMBL/GenBank/DDBJ whole genome shotgun (WGS) entry which is preliminary data.</text>
</comment>
<reference evidence="1" key="1">
    <citation type="submission" date="2024-09" db="EMBL/GenBank/DDBJ databases">
        <title>Draft Genome Sequences of Neofusicoccum parvum.</title>
        <authorList>
            <person name="Ashida A."/>
            <person name="Camagna M."/>
            <person name="Tanaka A."/>
            <person name="Takemoto D."/>
        </authorList>
    </citation>
    <scope>NUCLEOTIDE SEQUENCE</scope>
    <source>
        <strain evidence="1">PPO83</strain>
    </source>
</reference>
<organism evidence="1 2">
    <name type="scientific">Neofusicoccum parvum</name>
    <dbReference type="NCBI Taxonomy" id="310453"/>
    <lineage>
        <taxon>Eukaryota</taxon>
        <taxon>Fungi</taxon>
        <taxon>Dikarya</taxon>
        <taxon>Ascomycota</taxon>
        <taxon>Pezizomycotina</taxon>
        <taxon>Dothideomycetes</taxon>
        <taxon>Dothideomycetes incertae sedis</taxon>
        <taxon>Botryosphaeriales</taxon>
        <taxon>Botryosphaeriaceae</taxon>
        <taxon>Neofusicoccum</taxon>
    </lineage>
</organism>
<sequence length="391" mass="43592">MERTSAFAYEQWSIMKKYDGTFLQKSFLGLEGDPALPINRCDFHKLLYDYAVDIGISVEFGVTVEEYHESSTAGSVTLADGTLLEADLVVAADGVGTKSWKLITGRKDEAISSGFALYRVTFPAGPALENPIIAKEFDGHKHYLSVWFGPGVHAVFGKTDKTIFWTLTHKDNGNAEEDWSKEASIENALPYVKDWAPFFSKLIKATPNGKAIDWKLMWRNPQPKMASPQGRVAQIGDAAHAFLPTSGSGAAMAMEDAFTLAACLQIACQRGGGKEETLLATRVYNLLRFERVSCAQLHEFDNRERLHNPDWEALKTDPSKLPSPVRVWLRKHDPEQYAYDMYDAAASHLVEGTPFVNTNCPAGYKYKPWTIQELLAASDRGERIQLEGDWS</sequence>
<name>A0ACB5S1V2_9PEZI</name>
<accession>A0ACB5S1V2</accession>
<dbReference type="Proteomes" id="UP001165186">
    <property type="component" value="Unassembled WGS sequence"/>
</dbReference>
<keyword evidence="2" id="KW-1185">Reference proteome</keyword>
<proteinExistence type="predicted"/>